<comment type="caution">
    <text evidence="2">The sequence shown here is derived from an EMBL/GenBank/DDBJ whole genome shotgun (WGS) entry which is preliminary data.</text>
</comment>
<accession>A0A9W7TSP3</accession>
<feature type="non-terminal residue" evidence="2">
    <location>
        <position position="94"/>
    </location>
</feature>
<name>A0A9W7TSP3_TRIRA</name>
<reference evidence="2" key="1">
    <citation type="submission" date="2021-02" db="EMBL/GenBank/DDBJ databases">
        <title>Comparative genomics reveals that relaxation of natural selection precedes convergent phenotypic evolution of cavefish.</title>
        <authorList>
            <person name="Peng Z."/>
        </authorList>
    </citation>
    <scope>NUCLEOTIDE SEQUENCE</scope>
    <source>
        <tissue evidence="2">Muscle</tissue>
    </source>
</reference>
<feature type="region of interest" description="Disordered" evidence="1">
    <location>
        <begin position="1"/>
        <end position="21"/>
    </location>
</feature>
<dbReference type="EMBL" id="JAFHDT010000012">
    <property type="protein sequence ID" value="KAI7802737.1"/>
    <property type="molecule type" value="Genomic_DNA"/>
</dbReference>
<evidence type="ECO:0000313" key="2">
    <source>
        <dbReference type="EMBL" id="KAI7802737.1"/>
    </source>
</evidence>
<organism evidence="2 3">
    <name type="scientific">Triplophysa rosa</name>
    <name type="common">Cave loach</name>
    <dbReference type="NCBI Taxonomy" id="992332"/>
    <lineage>
        <taxon>Eukaryota</taxon>
        <taxon>Metazoa</taxon>
        <taxon>Chordata</taxon>
        <taxon>Craniata</taxon>
        <taxon>Vertebrata</taxon>
        <taxon>Euteleostomi</taxon>
        <taxon>Actinopterygii</taxon>
        <taxon>Neopterygii</taxon>
        <taxon>Teleostei</taxon>
        <taxon>Ostariophysi</taxon>
        <taxon>Cypriniformes</taxon>
        <taxon>Nemacheilidae</taxon>
        <taxon>Triplophysa</taxon>
    </lineage>
</organism>
<evidence type="ECO:0000313" key="3">
    <source>
        <dbReference type="Proteomes" id="UP001059041"/>
    </source>
</evidence>
<protein>
    <submittedName>
        <fullName evidence="2">Uncharacterized protein</fullName>
    </submittedName>
</protein>
<dbReference type="AlphaFoldDB" id="A0A9W7TSP3"/>
<sequence>TSALRAPPVVPVKSTNSLGNTNRLDERPVFVKVTKREVVPGFNYGKLVSQECFLSDGLRFEFLRQVSSAQLNKQTSYKLIGTGGERAEKRHPLT</sequence>
<evidence type="ECO:0000256" key="1">
    <source>
        <dbReference type="SAM" id="MobiDB-lite"/>
    </source>
</evidence>
<dbReference type="Proteomes" id="UP001059041">
    <property type="component" value="Linkage Group LG12"/>
</dbReference>
<gene>
    <name evidence="2" type="ORF">IRJ41_018341</name>
</gene>
<proteinExistence type="predicted"/>
<keyword evidence="3" id="KW-1185">Reference proteome</keyword>